<evidence type="ECO:0000313" key="1">
    <source>
        <dbReference type="EMBL" id="GEL25593.1"/>
    </source>
</evidence>
<proteinExistence type="predicted"/>
<accession>A0A511DMV0</accession>
<gene>
    <name evidence="1" type="ORF">PSU4_45470</name>
</gene>
<organism evidence="1 2">
    <name type="scientific">Pseudonocardia sulfidoxydans NBRC 16205</name>
    <dbReference type="NCBI Taxonomy" id="1223511"/>
    <lineage>
        <taxon>Bacteria</taxon>
        <taxon>Bacillati</taxon>
        <taxon>Actinomycetota</taxon>
        <taxon>Actinomycetes</taxon>
        <taxon>Pseudonocardiales</taxon>
        <taxon>Pseudonocardiaceae</taxon>
        <taxon>Pseudonocardia</taxon>
    </lineage>
</organism>
<keyword evidence="2" id="KW-1185">Reference proteome</keyword>
<evidence type="ECO:0000313" key="2">
    <source>
        <dbReference type="Proteomes" id="UP000321685"/>
    </source>
</evidence>
<reference evidence="1 2" key="1">
    <citation type="submission" date="2019-07" db="EMBL/GenBank/DDBJ databases">
        <title>Whole genome shotgun sequence of Pseudonocardia sulfidoxydans NBRC 16205.</title>
        <authorList>
            <person name="Hosoyama A."/>
            <person name="Uohara A."/>
            <person name="Ohji S."/>
            <person name="Ichikawa N."/>
        </authorList>
    </citation>
    <scope>NUCLEOTIDE SEQUENCE [LARGE SCALE GENOMIC DNA]</scope>
    <source>
        <strain evidence="1 2">NBRC 16205</strain>
    </source>
</reference>
<dbReference type="EMBL" id="BJVJ01000058">
    <property type="protein sequence ID" value="GEL25593.1"/>
    <property type="molecule type" value="Genomic_DNA"/>
</dbReference>
<dbReference type="Proteomes" id="UP000321685">
    <property type="component" value="Unassembled WGS sequence"/>
</dbReference>
<protein>
    <recommendedName>
        <fullName evidence="3">PE domain-containing protein</fullName>
    </recommendedName>
</protein>
<evidence type="ECO:0008006" key="3">
    <source>
        <dbReference type="Google" id="ProtNLM"/>
    </source>
</evidence>
<comment type="caution">
    <text evidence="1">The sequence shown here is derived from an EMBL/GenBank/DDBJ whole genome shotgun (WGS) entry which is preliminary data.</text>
</comment>
<dbReference type="AlphaFoldDB" id="A0A511DMV0"/>
<dbReference type="Gene3D" id="1.10.287.1060">
    <property type="entry name" value="ESAT-6-like"/>
    <property type="match status" value="1"/>
</dbReference>
<name>A0A511DMV0_9PSEU</name>
<sequence>MCISAGAVHPICRNPRAAGATRSTLPIMLRNVPARFAHETAEMRIDRDNVLEVAKALSREAARLDEVLSQNGQARADLCGGDPVSADAKLAFNQRAELLVDSYAKYVLDLRQLATAVAESARAYGVSDEDIARSLER</sequence>